<evidence type="ECO:0000313" key="4">
    <source>
        <dbReference type="Proteomes" id="UP000634136"/>
    </source>
</evidence>
<feature type="region of interest" description="Disordered" evidence="1">
    <location>
        <begin position="139"/>
        <end position="158"/>
    </location>
</feature>
<dbReference type="PANTHER" id="PTHR35492:SF1">
    <property type="entry name" value="TRANSDUCIN_WD40 REPEAT-LIKE SUPERFAMILY PROTEIN"/>
    <property type="match status" value="1"/>
</dbReference>
<comment type="caution">
    <text evidence="3">The sequence shown here is derived from an EMBL/GenBank/DDBJ whole genome shotgun (WGS) entry which is preliminary data.</text>
</comment>
<dbReference type="EMBL" id="JAAIUW010000003">
    <property type="protein sequence ID" value="KAF7837446.1"/>
    <property type="molecule type" value="Genomic_DNA"/>
</dbReference>
<sequence>MFPTSARRIKDRDGGDGAASAVKAPSLRSSKSLTPASSSDKIPSVNAFRKLSAEKENRRSTSRGATVAPAQKPTIRPLPRVDKASLVGVGNGSEVRERKSTSSVPRGRSSSPSDFSRMFSDTRKDRRVSVDRIVKAPVSESDRSISSGGRGTKVANPAKGYRDLNVKGSVQVSGRAKFRGETNENATKSLNSEIKSANIGGLVSKIRESENNNALVKSSAVRVRGNLQLLDEKVDSQSELNIQTGVGIGGHKEQCFSVGVEKNVNGIDSCVTEFGGKSAGSSKGLEISKEKAPGDGGVSSGVSIKYSSRLHEKLAFLEGKVKRIASDIRRTKEMLDMNNPDASKMILSDIQDKISGIEKAIDHVASDSDSKMQVLKSDEKDDQESKMVVNSQTKQADKGKCVIKELNSEELEARLFPHRKLLQNRTTNKASTGGCLSNKSSVIELGMEPMSMEEEKVLSSVEESSIALEFLANLNKETSKVTSRDGQADMKYCGVQEAGGGTSGRTKDSSSTFNQKCDIDLLLTTDEKLEEFDDQENRQAEYIEETEDDLIYSLNDIGTKTSVGGWFVSEGEAVVLAHDDGSCSYYDIANCEEKAVYMPPFEVSPNMWRDCWIIRAPGSDGCSGRFVVAASAGNTMDSGFCSWDFYSKDLRAFQVEVGSTATSRTALRPLSNNVVQRRNSASSSLTTETRQWWYKPCGPLIISTGSSQRAVKVFDIRDGEQIMKWEVQKPVLTMDYSSPLQWRNRGKVVVAEAETISLWDVNSLSPQALLSIPSSGQKLSALHVCNTDAELGGGVRQRVSSSEAEGNDGVFCTSDSINILDFRQPSGVGLRISKHGINVQSIFTRGDSIFLGCSTSSSIGKKQPSTMLQQFSLRKQGLFSTYAMPESNSHSHHSAITQVWGNSKFVMGVCGLGLFVFDAQKDDPMRAFNMDTTNTQSVSQVIGPDDLYWPSFDYLGSRALLISRDRPAMWKHLP</sequence>
<dbReference type="InterPro" id="IPR015943">
    <property type="entry name" value="WD40/YVTN_repeat-like_dom_sf"/>
</dbReference>
<dbReference type="Proteomes" id="UP000634136">
    <property type="component" value="Unassembled WGS sequence"/>
</dbReference>
<dbReference type="AlphaFoldDB" id="A0A835CBS6"/>
<dbReference type="Gene3D" id="2.130.10.10">
    <property type="entry name" value="YVTN repeat-like/Quinoprotein amine dehydrogenase"/>
    <property type="match status" value="1"/>
</dbReference>
<evidence type="ECO:0000256" key="1">
    <source>
        <dbReference type="SAM" id="MobiDB-lite"/>
    </source>
</evidence>
<feature type="compositionally biased region" description="Polar residues" evidence="1">
    <location>
        <begin position="27"/>
        <end position="41"/>
    </location>
</feature>
<evidence type="ECO:0000259" key="2">
    <source>
        <dbReference type="Pfam" id="PF25465"/>
    </source>
</evidence>
<proteinExistence type="predicted"/>
<protein>
    <submittedName>
        <fullName evidence="3">KIN14B-interacting protein</fullName>
    </submittedName>
</protein>
<dbReference type="Pfam" id="PF25465">
    <property type="entry name" value="Beta-prop_At4g14310"/>
    <property type="match status" value="1"/>
</dbReference>
<dbReference type="OrthoDB" id="1907242at2759"/>
<reference evidence="3" key="1">
    <citation type="submission" date="2020-09" db="EMBL/GenBank/DDBJ databases">
        <title>Genome-Enabled Discovery of Anthraquinone Biosynthesis in Senna tora.</title>
        <authorList>
            <person name="Kang S.-H."/>
            <person name="Pandey R.P."/>
            <person name="Lee C.-M."/>
            <person name="Sim J.-S."/>
            <person name="Jeong J.-T."/>
            <person name="Choi B.-S."/>
            <person name="Jung M."/>
            <person name="Ginzburg D."/>
            <person name="Zhao K."/>
            <person name="Won S.Y."/>
            <person name="Oh T.-J."/>
            <person name="Yu Y."/>
            <person name="Kim N.-H."/>
            <person name="Lee O.R."/>
            <person name="Lee T.-H."/>
            <person name="Bashyal P."/>
            <person name="Kim T.-S."/>
            <person name="Lee W.-H."/>
            <person name="Kawkins C."/>
            <person name="Kim C.-K."/>
            <person name="Kim J.S."/>
            <person name="Ahn B.O."/>
            <person name="Rhee S.Y."/>
            <person name="Sohng J.K."/>
        </authorList>
    </citation>
    <scope>NUCLEOTIDE SEQUENCE</scope>
    <source>
        <tissue evidence="3">Leaf</tissue>
    </source>
</reference>
<feature type="compositionally biased region" description="Low complexity" evidence="1">
    <location>
        <begin position="101"/>
        <end position="119"/>
    </location>
</feature>
<dbReference type="InterPro" id="IPR011047">
    <property type="entry name" value="Quinoprotein_ADH-like_sf"/>
</dbReference>
<dbReference type="InterPro" id="IPR057442">
    <property type="entry name" value="Beta-prop_At4g14310"/>
</dbReference>
<keyword evidence="4" id="KW-1185">Reference proteome</keyword>
<name>A0A835CBS6_9FABA</name>
<dbReference type="InterPro" id="IPR045289">
    <property type="entry name" value="At4g14310-like"/>
</dbReference>
<feature type="domain" description="At4g14310 8-bladed propeller" evidence="2">
    <location>
        <begin position="686"/>
        <end position="969"/>
    </location>
</feature>
<dbReference type="SUPFAM" id="SSF50998">
    <property type="entry name" value="Quinoprotein alcohol dehydrogenase-like"/>
    <property type="match status" value="1"/>
</dbReference>
<feature type="region of interest" description="Disordered" evidence="1">
    <location>
        <begin position="278"/>
        <end position="298"/>
    </location>
</feature>
<dbReference type="InterPro" id="IPR036322">
    <property type="entry name" value="WD40_repeat_dom_sf"/>
</dbReference>
<feature type="compositionally biased region" description="Basic and acidic residues" evidence="1">
    <location>
        <begin position="120"/>
        <end position="130"/>
    </location>
</feature>
<accession>A0A835CBS6</accession>
<gene>
    <name evidence="3" type="ORF">G2W53_005928</name>
</gene>
<evidence type="ECO:0000313" key="3">
    <source>
        <dbReference type="EMBL" id="KAF7837446.1"/>
    </source>
</evidence>
<organism evidence="3 4">
    <name type="scientific">Senna tora</name>
    <dbReference type="NCBI Taxonomy" id="362788"/>
    <lineage>
        <taxon>Eukaryota</taxon>
        <taxon>Viridiplantae</taxon>
        <taxon>Streptophyta</taxon>
        <taxon>Embryophyta</taxon>
        <taxon>Tracheophyta</taxon>
        <taxon>Spermatophyta</taxon>
        <taxon>Magnoliopsida</taxon>
        <taxon>eudicotyledons</taxon>
        <taxon>Gunneridae</taxon>
        <taxon>Pentapetalae</taxon>
        <taxon>rosids</taxon>
        <taxon>fabids</taxon>
        <taxon>Fabales</taxon>
        <taxon>Fabaceae</taxon>
        <taxon>Caesalpinioideae</taxon>
        <taxon>Cassia clade</taxon>
        <taxon>Senna</taxon>
    </lineage>
</organism>
<dbReference type="SUPFAM" id="SSF50978">
    <property type="entry name" value="WD40 repeat-like"/>
    <property type="match status" value="1"/>
</dbReference>
<dbReference type="PANTHER" id="PTHR35492">
    <property type="entry name" value="TRANSDUCIN/WD40 REPEAT-LIKE SUPERFAMILY PROTEIN"/>
    <property type="match status" value="1"/>
</dbReference>
<feature type="region of interest" description="Disordered" evidence="1">
    <location>
        <begin position="1"/>
        <end position="130"/>
    </location>
</feature>